<accession>A0AAE1K0C2</accession>
<dbReference type="PROSITE" id="PS51032">
    <property type="entry name" value="AP2_ERF"/>
    <property type="match status" value="1"/>
</dbReference>
<comment type="caution">
    <text evidence="8">The sequence shown here is derived from an EMBL/GenBank/DDBJ whole genome shotgun (WGS) entry which is preliminary data.</text>
</comment>
<dbReference type="GO" id="GO:0003700">
    <property type="term" value="F:DNA-binding transcription factor activity"/>
    <property type="evidence" value="ECO:0007669"/>
    <property type="project" value="InterPro"/>
</dbReference>
<dbReference type="InterPro" id="IPR016177">
    <property type="entry name" value="DNA-bd_dom_sf"/>
</dbReference>
<dbReference type="GO" id="GO:0003677">
    <property type="term" value="F:DNA binding"/>
    <property type="evidence" value="ECO:0007669"/>
    <property type="project" value="UniProtKB-KW"/>
</dbReference>
<dbReference type="GO" id="GO:0005634">
    <property type="term" value="C:nucleus"/>
    <property type="evidence" value="ECO:0007669"/>
    <property type="project" value="UniProtKB-SubCell"/>
</dbReference>
<name>A0AAE1K0C2_9FABA</name>
<feature type="region of interest" description="Disordered" evidence="6">
    <location>
        <begin position="1"/>
        <end position="104"/>
    </location>
</feature>
<dbReference type="InterPro" id="IPR001471">
    <property type="entry name" value="AP2/ERF_dom"/>
</dbReference>
<dbReference type="InterPro" id="IPR050913">
    <property type="entry name" value="AP2/ERF_ERF"/>
</dbReference>
<evidence type="ECO:0000256" key="1">
    <source>
        <dbReference type="ARBA" id="ARBA00004123"/>
    </source>
</evidence>
<dbReference type="EMBL" id="JAWXYG010000010">
    <property type="protein sequence ID" value="KAK4260855.1"/>
    <property type="molecule type" value="Genomic_DNA"/>
</dbReference>
<dbReference type="SUPFAM" id="SSF54171">
    <property type="entry name" value="DNA-binding domain"/>
    <property type="match status" value="1"/>
</dbReference>
<keyword evidence="5" id="KW-0539">Nucleus</keyword>
<dbReference type="PRINTS" id="PR00367">
    <property type="entry name" value="ETHRSPELEMNT"/>
</dbReference>
<evidence type="ECO:0000259" key="7">
    <source>
        <dbReference type="PROSITE" id="PS51032"/>
    </source>
</evidence>
<protein>
    <recommendedName>
        <fullName evidence="7">AP2/ERF domain-containing protein</fullName>
    </recommendedName>
</protein>
<reference evidence="8" key="1">
    <citation type="submission" date="2023-10" db="EMBL/GenBank/DDBJ databases">
        <title>Chromosome-level genome of the transformable northern wattle, Acacia crassicarpa.</title>
        <authorList>
            <person name="Massaro I."/>
            <person name="Sinha N.R."/>
            <person name="Poethig S."/>
            <person name="Leichty A.R."/>
        </authorList>
    </citation>
    <scope>NUCLEOTIDE SEQUENCE</scope>
    <source>
        <strain evidence="8">Acra3RX</strain>
        <tissue evidence="8">Leaf</tissue>
    </source>
</reference>
<dbReference type="Gene3D" id="3.30.730.10">
    <property type="entry name" value="AP2/ERF domain"/>
    <property type="match status" value="1"/>
</dbReference>
<dbReference type="AlphaFoldDB" id="A0AAE1K0C2"/>
<dbReference type="PANTHER" id="PTHR31194:SF202">
    <property type="entry name" value="ETHYLENE-RESPONSIVE TRANSCRIPTION FACTOR ERF070"/>
    <property type="match status" value="1"/>
</dbReference>
<dbReference type="SMART" id="SM00380">
    <property type="entry name" value="AP2"/>
    <property type="match status" value="1"/>
</dbReference>
<evidence type="ECO:0000313" key="9">
    <source>
        <dbReference type="Proteomes" id="UP001293593"/>
    </source>
</evidence>
<dbReference type="InterPro" id="IPR036955">
    <property type="entry name" value="AP2/ERF_dom_sf"/>
</dbReference>
<dbReference type="Pfam" id="PF00847">
    <property type="entry name" value="AP2"/>
    <property type="match status" value="1"/>
</dbReference>
<evidence type="ECO:0000256" key="6">
    <source>
        <dbReference type="SAM" id="MobiDB-lite"/>
    </source>
</evidence>
<evidence type="ECO:0000256" key="4">
    <source>
        <dbReference type="ARBA" id="ARBA00023163"/>
    </source>
</evidence>
<keyword evidence="9" id="KW-1185">Reference proteome</keyword>
<sequence>MVKKKPQPVMSRKLRIIYNDPEATDSSSSEEEEDGCENRKMRIKLVVQELTLPPKPRPRLPQKSQKTEPVETESFNCHFNGKSKCEPFKPKRRPRRSSSSLYRGVRLRNSGKYAAEIRHPIKGRKWLGTFDTEEEASRAYEAARREFEAVDSVTVSPYSSDSGSVISQASPPSVLEVRTSVENRRISRKEVDHFASALAALQMPDSLSNSSEDHRNSGDEDKDLESGFEAQQIPDLSLQRNNTELMSIKEEAKDLASGLEASTQIPDLSIISEVPIPKCSEPHMFGLDCLTVDDLNQCFDDDDDLSGLLGGGICGFNGVDDGPCELPDFDFADFGADDEFAGWIEEPLNIPCA</sequence>
<proteinExistence type="predicted"/>
<feature type="domain" description="AP2/ERF" evidence="7">
    <location>
        <begin position="101"/>
        <end position="157"/>
    </location>
</feature>
<dbReference type="CDD" id="cd00018">
    <property type="entry name" value="AP2"/>
    <property type="match status" value="1"/>
</dbReference>
<comment type="subcellular location">
    <subcellularLocation>
        <location evidence="1">Nucleus</location>
    </subcellularLocation>
</comment>
<evidence type="ECO:0000256" key="2">
    <source>
        <dbReference type="ARBA" id="ARBA00023015"/>
    </source>
</evidence>
<evidence type="ECO:0000313" key="8">
    <source>
        <dbReference type="EMBL" id="KAK4260855.1"/>
    </source>
</evidence>
<feature type="region of interest" description="Disordered" evidence="6">
    <location>
        <begin position="202"/>
        <end position="235"/>
    </location>
</feature>
<organism evidence="8 9">
    <name type="scientific">Acacia crassicarpa</name>
    <name type="common">northern wattle</name>
    <dbReference type="NCBI Taxonomy" id="499986"/>
    <lineage>
        <taxon>Eukaryota</taxon>
        <taxon>Viridiplantae</taxon>
        <taxon>Streptophyta</taxon>
        <taxon>Embryophyta</taxon>
        <taxon>Tracheophyta</taxon>
        <taxon>Spermatophyta</taxon>
        <taxon>Magnoliopsida</taxon>
        <taxon>eudicotyledons</taxon>
        <taxon>Gunneridae</taxon>
        <taxon>Pentapetalae</taxon>
        <taxon>rosids</taxon>
        <taxon>fabids</taxon>
        <taxon>Fabales</taxon>
        <taxon>Fabaceae</taxon>
        <taxon>Caesalpinioideae</taxon>
        <taxon>mimosoid clade</taxon>
        <taxon>Acacieae</taxon>
        <taxon>Acacia</taxon>
    </lineage>
</organism>
<dbReference type="Proteomes" id="UP001293593">
    <property type="component" value="Unassembled WGS sequence"/>
</dbReference>
<keyword evidence="4" id="KW-0804">Transcription</keyword>
<evidence type="ECO:0000256" key="5">
    <source>
        <dbReference type="ARBA" id="ARBA00023242"/>
    </source>
</evidence>
<dbReference type="PANTHER" id="PTHR31194">
    <property type="entry name" value="SHN SHINE , DNA BINDING / TRANSCRIPTION FACTOR"/>
    <property type="match status" value="1"/>
</dbReference>
<keyword evidence="3" id="KW-0238">DNA-binding</keyword>
<gene>
    <name evidence="8" type="ORF">QN277_003919</name>
</gene>
<keyword evidence="2" id="KW-0805">Transcription regulation</keyword>
<evidence type="ECO:0000256" key="3">
    <source>
        <dbReference type="ARBA" id="ARBA00023125"/>
    </source>
</evidence>